<dbReference type="Gene3D" id="3.20.20.80">
    <property type="entry name" value="Glycosidases"/>
    <property type="match status" value="1"/>
</dbReference>
<keyword evidence="7" id="KW-1185">Reference proteome</keyword>
<dbReference type="SMART" id="SM00642">
    <property type="entry name" value="Aamy"/>
    <property type="match status" value="1"/>
</dbReference>
<evidence type="ECO:0000313" key="7">
    <source>
        <dbReference type="Proteomes" id="UP001431572"/>
    </source>
</evidence>
<protein>
    <submittedName>
        <fullName evidence="4">Glycoside hydrolase family 13 protein</fullName>
    </submittedName>
</protein>
<name>A0A8T7M8M2_9CHLR</name>
<evidence type="ECO:0000256" key="1">
    <source>
        <dbReference type="ARBA" id="ARBA00022801"/>
    </source>
</evidence>
<gene>
    <name evidence="4" type="ORF">HXX08_21055</name>
    <name evidence="5" type="ORF">OZ401_003895</name>
</gene>
<dbReference type="InterPro" id="IPR017853">
    <property type="entry name" value="GH"/>
</dbReference>
<dbReference type="Proteomes" id="UP000521676">
    <property type="component" value="Unassembled WGS sequence"/>
</dbReference>
<keyword evidence="1 4" id="KW-0378">Hydrolase</keyword>
<evidence type="ECO:0000313" key="6">
    <source>
        <dbReference type="Proteomes" id="UP000521676"/>
    </source>
</evidence>
<reference evidence="4 6" key="1">
    <citation type="submission" date="2020-06" db="EMBL/GenBank/DDBJ databases">
        <title>Anoxygenic phototrophic Chloroflexota member uses a Type I reaction center.</title>
        <authorList>
            <person name="Tsuji J.M."/>
            <person name="Shaw N.A."/>
            <person name="Nagashima S."/>
            <person name="Venkiteswaran J."/>
            <person name="Schiff S.L."/>
            <person name="Hanada S."/>
            <person name="Tank M."/>
            <person name="Neufeld J.D."/>
        </authorList>
    </citation>
    <scope>NUCLEOTIDE SEQUENCE [LARGE SCALE GENOMIC DNA]</scope>
    <source>
        <strain evidence="4">L227-S17</strain>
    </source>
</reference>
<dbReference type="Proteomes" id="UP001431572">
    <property type="component" value="Chromosome 2"/>
</dbReference>
<keyword evidence="2" id="KW-0326">Glycosidase</keyword>
<evidence type="ECO:0000256" key="2">
    <source>
        <dbReference type="ARBA" id="ARBA00023295"/>
    </source>
</evidence>
<evidence type="ECO:0000259" key="3">
    <source>
        <dbReference type="SMART" id="SM00642"/>
    </source>
</evidence>
<dbReference type="GO" id="GO:0016798">
    <property type="term" value="F:hydrolase activity, acting on glycosyl bonds"/>
    <property type="evidence" value="ECO:0007669"/>
    <property type="project" value="UniProtKB-KW"/>
</dbReference>
<reference evidence="5" key="2">
    <citation type="journal article" date="2024" name="Nature">
        <title>Anoxygenic phototroph of the Chloroflexota uses a type I reaction centre.</title>
        <authorList>
            <person name="Tsuji J.M."/>
            <person name="Shaw N.A."/>
            <person name="Nagashima S."/>
            <person name="Venkiteswaran J.J."/>
            <person name="Schiff S.L."/>
            <person name="Watanabe T."/>
            <person name="Fukui M."/>
            <person name="Hanada S."/>
            <person name="Tank M."/>
            <person name="Neufeld J.D."/>
        </authorList>
    </citation>
    <scope>NUCLEOTIDE SEQUENCE</scope>
    <source>
        <strain evidence="5">L227-S17</strain>
    </source>
</reference>
<dbReference type="Gene3D" id="2.60.40.1180">
    <property type="entry name" value="Golgi alpha-mannosidase II"/>
    <property type="match status" value="1"/>
</dbReference>
<sequence>MSVADGIHTPDWVKDAIFYQIFPDRFASSSRVSKPAYVESWDSPPTTHGYKCGDLLGIVEKLDYLQDLGINALYLNPIFQSPANHRYHTHDYFQVDPILGGNPAFRELLDEAHKRGMHVILDGVFNHASRGFYQFNHTLENGVNSPYLDWFNFRGFPVNAYSGDLNYDAWWGIPALPKFNVRTPAVRDYLMSVGRFWLEFGADGWRLDVPSEIDDDEFWREFRRQVKGVNSEAYICGEIWENAKRWLQGDQFDAVMNYLFTRAVMGFFMRTSKFNPETIRDTGLDGHGGIRMIDGLQFGIFIKELQELYQPEINQVLMNLLDSHDTPRFLTIAGGDKSALKLATLFQMTYPGAPSIYYGDEIGMEGARDPDCRRSFPWDEKKWDNDLRDYFKRAIALRKQHPAFRRGKFDTLYGQDNMYIYGRRMENEHFIVVMNLTEMVLSELPLFTPADSMEYLEGGYHYRDLFDKPGEVYDFSPGIGAESGFRLSPRSATVLQRLR</sequence>
<dbReference type="PANTHER" id="PTHR10357:SF210">
    <property type="entry name" value="MALTODEXTRIN GLUCOSIDASE"/>
    <property type="match status" value="1"/>
</dbReference>
<accession>A0A8T7M8M2</accession>
<organism evidence="4 6">
    <name type="scientific">Candidatus Chlorohelix allophototropha</name>
    <dbReference type="NCBI Taxonomy" id="3003348"/>
    <lineage>
        <taxon>Bacteria</taxon>
        <taxon>Bacillati</taxon>
        <taxon>Chloroflexota</taxon>
        <taxon>Chloroflexia</taxon>
        <taxon>Candidatus Chloroheliales</taxon>
        <taxon>Candidatus Chloroheliaceae</taxon>
        <taxon>Candidatus Chlorohelix</taxon>
    </lineage>
</organism>
<dbReference type="Pfam" id="PF00128">
    <property type="entry name" value="Alpha-amylase"/>
    <property type="match status" value="1"/>
</dbReference>
<dbReference type="EMBL" id="JACATZ010000003">
    <property type="protein sequence ID" value="NWJ48353.1"/>
    <property type="molecule type" value="Genomic_DNA"/>
</dbReference>
<dbReference type="EMBL" id="CP128400">
    <property type="protein sequence ID" value="WJW68287.1"/>
    <property type="molecule type" value="Genomic_DNA"/>
</dbReference>
<evidence type="ECO:0000313" key="4">
    <source>
        <dbReference type="EMBL" id="NWJ48353.1"/>
    </source>
</evidence>
<evidence type="ECO:0000313" key="5">
    <source>
        <dbReference type="EMBL" id="WJW68287.1"/>
    </source>
</evidence>
<dbReference type="GO" id="GO:0005975">
    <property type="term" value="P:carbohydrate metabolic process"/>
    <property type="evidence" value="ECO:0007669"/>
    <property type="project" value="InterPro"/>
</dbReference>
<dbReference type="InterPro" id="IPR013780">
    <property type="entry name" value="Glyco_hydro_b"/>
</dbReference>
<dbReference type="RefSeq" id="WP_341470191.1">
    <property type="nucleotide sequence ID" value="NZ_CP128400.1"/>
</dbReference>
<dbReference type="AlphaFoldDB" id="A0A8T7M8M2"/>
<dbReference type="PANTHER" id="PTHR10357">
    <property type="entry name" value="ALPHA-AMYLASE FAMILY MEMBER"/>
    <property type="match status" value="1"/>
</dbReference>
<dbReference type="CDD" id="cd11338">
    <property type="entry name" value="AmyAc_CMD"/>
    <property type="match status" value="1"/>
</dbReference>
<dbReference type="SUPFAM" id="SSF51445">
    <property type="entry name" value="(Trans)glycosidases"/>
    <property type="match status" value="1"/>
</dbReference>
<dbReference type="InterPro" id="IPR006047">
    <property type="entry name" value="GH13_cat_dom"/>
</dbReference>
<proteinExistence type="predicted"/>
<feature type="domain" description="Glycosyl hydrolase family 13 catalytic" evidence="3">
    <location>
        <begin position="20"/>
        <end position="398"/>
    </location>
</feature>